<dbReference type="Proteomes" id="UP000091820">
    <property type="component" value="Unassembled WGS sequence"/>
</dbReference>
<evidence type="ECO:0000313" key="12">
    <source>
        <dbReference type="EnsemblMetazoa" id="GBRI021754-PA"/>
    </source>
</evidence>
<keyword evidence="13" id="KW-1185">Reference proteome</keyword>
<reference evidence="12" key="2">
    <citation type="submission" date="2020-05" db="UniProtKB">
        <authorList>
            <consortium name="EnsemblMetazoa"/>
        </authorList>
    </citation>
    <scope>IDENTIFICATION</scope>
    <source>
        <strain evidence="12">IAEA</strain>
    </source>
</reference>
<dbReference type="EnsemblMetazoa" id="GBRI021754-RA">
    <property type="protein sequence ID" value="GBRI021754-PA"/>
    <property type="gene ID" value="GBRI021754"/>
</dbReference>
<evidence type="ECO:0000256" key="2">
    <source>
        <dbReference type="ARBA" id="ARBA00007592"/>
    </source>
</evidence>
<sequence>MPIHSYLMTSPIYARPGNRGKLYGLKSWSKKHVPAMLYNIPSRAGINLHAETVHNLSDLEKLWAIKDSSGTVGTLAQYKKVAPNIEVFCGDDNSIPDMTAKDAAGLHSQHSQKYNINDKFFYKYDVRHDIDVIVYAK</sequence>
<dbReference type="Gene3D" id="3.20.20.70">
    <property type="entry name" value="Aldolase class I"/>
    <property type="match status" value="1"/>
</dbReference>
<evidence type="ECO:0000256" key="6">
    <source>
        <dbReference type="ARBA" id="ARBA00023239"/>
    </source>
</evidence>
<comment type="function">
    <text evidence="1">Catalyzes the final step in the metabolic pathway of hydroxyproline.</text>
</comment>
<comment type="catalytic activity">
    <reaction evidence="11">
        <text>(4S)-4-hydroxy-2-oxoglutarate = glyoxylate + pyruvate</text>
        <dbReference type="Rhea" id="RHEA:35639"/>
        <dbReference type="ChEBI" id="CHEBI:15361"/>
        <dbReference type="ChEBI" id="CHEBI:36655"/>
        <dbReference type="ChEBI" id="CHEBI:71685"/>
        <dbReference type="EC" id="4.1.3.16"/>
    </reaction>
</comment>
<evidence type="ECO:0000256" key="8">
    <source>
        <dbReference type="ARBA" id="ARBA00030874"/>
    </source>
</evidence>
<evidence type="ECO:0000256" key="4">
    <source>
        <dbReference type="ARBA" id="ARBA00012215"/>
    </source>
</evidence>
<comment type="subunit">
    <text evidence="3">Homotetramer.</text>
</comment>
<dbReference type="InterPro" id="IPR020625">
    <property type="entry name" value="Schiff_base-form_aldolases_AS"/>
</dbReference>
<proteinExistence type="inferred from homology"/>
<evidence type="ECO:0000256" key="11">
    <source>
        <dbReference type="ARBA" id="ARBA00033613"/>
    </source>
</evidence>
<dbReference type="GO" id="GO:0008700">
    <property type="term" value="F:(R,S)-4-hydroxy-2-oxoglutarate aldolase activity"/>
    <property type="evidence" value="ECO:0007669"/>
    <property type="project" value="UniProtKB-EC"/>
</dbReference>
<accession>A0A1A9WJ63</accession>
<dbReference type="InterPro" id="IPR013785">
    <property type="entry name" value="Aldolase_TIM"/>
</dbReference>
<evidence type="ECO:0000256" key="10">
    <source>
        <dbReference type="ARBA" id="ARBA00033610"/>
    </source>
</evidence>
<name>A0A1A9WJ63_9MUSC</name>
<evidence type="ECO:0000256" key="1">
    <source>
        <dbReference type="ARBA" id="ARBA00002577"/>
    </source>
</evidence>
<organism evidence="12 13">
    <name type="scientific">Glossina brevipalpis</name>
    <dbReference type="NCBI Taxonomy" id="37001"/>
    <lineage>
        <taxon>Eukaryota</taxon>
        <taxon>Metazoa</taxon>
        <taxon>Ecdysozoa</taxon>
        <taxon>Arthropoda</taxon>
        <taxon>Hexapoda</taxon>
        <taxon>Insecta</taxon>
        <taxon>Pterygota</taxon>
        <taxon>Neoptera</taxon>
        <taxon>Endopterygota</taxon>
        <taxon>Diptera</taxon>
        <taxon>Brachycera</taxon>
        <taxon>Muscomorpha</taxon>
        <taxon>Hippoboscoidea</taxon>
        <taxon>Glossinidae</taxon>
        <taxon>Glossina</taxon>
    </lineage>
</organism>
<reference evidence="13" key="1">
    <citation type="submission" date="2014-03" db="EMBL/GenBank/DDBJ databases">
        <authorList>
            <person name="Aksoy S."/>
            <person name="Warren W."/>
            <person name="Wilson R.K."/>
        </authorList>
    </citation>
    <scope>NUCLEOTIDE SEQUENCE [LARGE SCALE GENOMIC DNA]</scope>
    <source>
        <strain evidence="13">IAEA</strain>
    </source>
</reference>
<evidence type="ECO:0000256" key="7">
    <source>
        <dbReference type="ARBA" id="ARBA00023270"/>
    </source>
</evidence>
<comment type="catalytic activity">
    <reaction evidence="10">
        <text>(4R)-4-hydroxy-2-oxoglutarate = glyoxylate + pyruvate</text>
        <dbReference type="Rhea" id="RHEA:30687"/>
        <dbReference type="ChEBI" id="CHEBI:15361"/>
        <dbReference type="ChEBI" id="CHEBI:36655"/>
        <dbReference type="ChEBI" id="CHEBI:62213"/>
        <dbReference type="EC" id="4.1.3.16"/>
    </reaction>
</comment>
<dbReference type="InterPro" id="IPR002220">
    <property type="entry name" value="DapA-like"/>
</dbReference>
<keyword evidence="6" id="KW-0456">Lyase</keyword>
<protein>
    <recommendedName>
        <fullName evidence="5">4-hydroxy-2-oxoglutarate aldolase, mitochondrial</fullName>
        <ecNumber evidence="4">4.1.3.16</ecNumber>
    </recommendedName>
    <alternativeName>
        <fullName evidence="9">Dihydrodipicolinate synthase-like</fullName>
    </alternativeName>
    <alternativeName>
        <fullName evidence="8">Probable 2-keto-4-hydroxyglutarate aldolase</fullName>
    </alternativeName>
</protein>
<evidence type="ECO:0000256" key="3">
    <source>
        <dbReference type="ARBA" id="ARBA00011881"/>
    </source>
</evidence>
<dbReference type="Pfam" id="PF00701">
    <property type="entry name" value="DHDPS"/>
    <property type="match status" value="1"/>
</dbReference>
<dbReference type="VEuPathDB" id="VectorBase:GBRI021754"/>
<evidence type="ECO:0000256" key="5">
    <source>
        <dbReference type="ARBA" id="ARBA00018425"/>
    </source>
</evidence>
<comment type="similarity">
    <text evidence="2">Belongs to the DapA family.</text>
</comment>
<dbReference type="SUPFAM" id="SSF51569">
    <property type="entry name" value="Aldolase"/>
    <property type="match status" value="1"/>
</dbReference>
<dbReference type="AlphaFoldDB" id="A0A1A9WJ63"/>
<dbReference type="PROSITE" id="PS00666">
    <property type="entry name" value="DHDPS_2"/>
    <property type="match status" value="1"/>
</dbReference>
<evidence type="ECO:0000256" key="9">
    <source>
        <dbReference type="ARBA" id="ARBA00032879"/>
    </source>
</evidence>
<keyword evidence="7" id="KW-0704">Schiff base</keyword>
<evidence type="ECO:0000313" key="13">
    <source>
        <dbReference type="Proteomes" id="UP000091820"/>
    </source>
</evidence>
<dbReference type="EC" id="4.1.3.16" evidence="4"/>